<dbReference type="AlphaFoldDB" id="A0A9W6V3L8"/>
<dbReference type="RefSeq" id="WP_285737173.1">
    <property type="nucleotide sequence ID" value="NZ_BSSA01000012.1"/>
</dbReference>
<accession>A0A9W6V3L8</accession>
<reference evidence="1" key="1">
    <citation type="submission" date="2023-02" db="EMBL/GenBank/DDBJ databases">
        <title>Kitasatospora phosalacinea NBRC 14627.</title>
        <authorList>
            <person name="Ichikawa N."/>
            <person name="Sato H."/>
            <person name="Tonouchi N."/>
        </authorList>
    </citation>
    <scope>NUCLEOTIDE SEQUENCE</scope>
    <source>
        <strain evidence="1">NBRC 14627</strain>
    </source>
</reference>
<dbReference type="SUPFAM" id="SSF53474">
    <property type="entry name" value="alpha/beta-Hydrolases"/>
    <property type="match status" value="1"/>
</dbReference>
<evidence type="ECO:0000313" key="1">
    <source>
        <dbReference type="EMBL" id="GLW71402.1"/>
    </source>
</evidence>
<name>A0A9W6V3L8_9ACTN</name>
<gene>
    <name evidence="1" type="ORF">Kpho02_37010</name>
</gene>
<sequence length="218" mass="22945">MATRRDTTTERTAVPDCFRDTAATVHRVTTGGGSGSRMITLGEGPHGIVFAPISWGDACEWAGEAKRLAGAGYRVLTFDWGGDRRGTVTAATALLRGQGAESVAWVGGCMGATVMLAMAADTPDRPAGIAGVSPLASLLGTRVDGGAAYRGEMLLLGTARDPLADEGRLREVARRFPESEVTVLPGTLHAAEIFDGEHREQARKALDGFLERTFTARS</sequence>
<evidence type="ECO:0000313" key="2">
    <source>
        <dbReference type="Proteomes" id="UP001165041"/>
    </source>
</evidence>
<protein>
    <recommendedName>
        <fullName evidence="3">Alpha/beta hydrolase</fullName>
    </recommendedName>
</protein>
<dbReference type="InterPro" id="IPR029058">
    <property type="entry name" value="AB_hydrolase_fold"/>
</dbReference>
<organism evidence="1 2">
    <name type="scientific">Kitasatospora phosalacinea</name>
    <dbReference type="NCBI Taxonomy" id="2065"/>
    <lineage>
        <taxon>Bacteria</taxon>
        <taxon>Bacillati</taxon>
        <taxon>Actinomycetota</taxon>
        <taxon>Actinomycetes</taxon>
        <taxon>Kitasatosporales</taxon>
        <taxon>Streptomycetaceae</taxon>
        <taxon>Kitasatospora</taxon>
    </lineage>
</organism>
<evidence type="ECO:0008006" key="3">
    <source>
        <dbReference type="Google" id="ProtNLM"/>
    </source>
</evidence>
<dbReference type="Gene3D" id="3.40.50.1820">
    <property type="entry name" value="alpha/beta hydrolase"/>
    <property type="match status" value="1"/>
</dbReference>
<proteinExistence type="predicted"/>
<dbReference type="Proteomes" id="UP001165041">
    <property type="component" value="Unassembled WGS sequence"/>
</dbReference>
<dbReference type="EMBL" id="BSSA01000012">
    <property type="protein sequence ID" value="GLW71402.1"/>
    <property type="molecule type" value="Genomic_DNA"/>
</dbReference>
<comment type="caution">
    <text evidence="1">The sequence shown here is derived from an EMBL/GenBank/DDBJ whole genome shotgun (WGS) entry which is preliminary data.</text>
</comment>